<protein>
    <recommendedName>
        <fullName evidence="1">Methanolan biosynthesis EpsI domain-containing protein</fullName>
    </recommendedName>
</protein>
<reference evidence="2" key="1">
    <citation type="journal article" date="1996" name="J. Bacteriol.">
        <title>Linkage of genes essential for synthesis of a polysaccharide capsule in Sphingomonas strain S88.</title>
        <authorList>
            <person name="Yamazaki M."/>
            <person name="Thorne L."/>
            <person name="Mikolajczak M."/>
            <person name="Armentrout R.W."/>
            <person name="Pollock T.J."/>
        </authorList>
    </citation>
    <scope>NUCLEOTIDE SEQUENCE</scope>
    <source>
        <strain evidence="2">S88</strain>
    </source>
</reference>
<accession>P74827</accession>
<dbReference type="AlphaFoldDB" id="P74827"/>
<feature type="domain" description="Methanolan biosynthesis EpsI" evidence="1">
    <location>
        <begin position="8"/>
        <end position="213"/>
    </location>
</feature>
<dbReference type="NCBIfam" id="NF045608">
    <property type="entry name" value="EpsI_type_V"/>
    <property type="match status" value="1"/>
</dbReference>
<dbReference type="Pfam" id="PF11984">
    <property type="entry name" value="DUF3485"/>
    <property type="match status" value="1"/>
</dbReference>
<name>P74827_9SPHN</name>
<evidence type="ECO:0000259" key="1">
    <source>
        <dbReference type="Pfam" id="PF11984"/>
    </source>
</evidence>
<organism evidence="2">
    <name type="scientific">Sphingomonas sp. S88</name>
    <dbReference type="NCBI Taxonomy" id="46624"/>
    <lineage>
        <taxon>Bacteria</taxon>
        <taxon>Pseudomonadati</taxon>
        <taxon>Pseudomonadota</taxon>
        <taxon>Alphaproteobacteria</taxon>
        <taxon>Sphingomonadales</taxon>
        <taxon>Sphingomonadaceae</taxon>
        <taxon>Sphingomonas</taxon>
    </lineage>
</organism>
<dbReference type="InterPro" id="IPR014263">
    <property type="entry name" value="Methanolan_biosynth_EpsI"/>
</dbReference>
<evidence type="ECO:0000313" key="2">
    <source>
        <dbReference type="EMBL" id="AAC44068.1"/>
    </source>
</evidence>
<proteinExistence type="predicted"/>
<dbReference type="InterPro" id="IPR054654">
    <property type="entry name" value="EpsI_type_V_pred"/>
</dbReference>
<dbReference type="NCBIfam" id="TIGR02914">
    <property type="entry name" value="EpsI_fam"/>
    <property type="match status" value="1"/>
</dbReference>
<sequence length="232" mass="25559">MFNRRDLLIGAGCFAAAGASLGLKPHRRMDLLGATKLDALMPKAFGGWKAEDTGALIAPAREGSLEDKLYNQVVARAFSRADGTQVMLLIAYGNAQTDLLQLHRPEVCYPFFGFTVVESHEQIIPVTPQVTIPGRALTATNFNRTEQILYWTRVGEYLPQNGNEQLFARLKSQLQGWIVDGVLVRISTVTAEAKDGLNANLDFARELVKTLDPRVLRPLLGTQVTRDLAPRA</sequence>
<dbReference type="EMBL" id="U51197">
    <property type="protein sequence ID" value="AAC44068.1"/>
    <property type="molecule type" value="Genomic_DNA"/>
</dbReference>